<dbReference type="CDD" id="cd20698">
    <property type="entry name" value="CdiI_Kp-like"/>
    <property type="match status" value="1"/>
</dbReference>
<evidence type="ECO:0000313" key="2">
    <source>
        <dbReference type="Proteomes" id="UP001056132"/>
    </source>
</evidence>
<reference evidence="1" key="2">
    <citation type="submission" date="2022-05" db="EMBL/GenBank/DDBJ databases">
        <authorList>
            <person name="Kunte H.-J."/>
        </authorList>
    </citation>
    <scope>NUCLEOTIDE SEQUENCE</scope>
    <source>
        <strain evidence="1">G5</strain>
    </source>
</reference>
<dbReference type="RefSeq" id="WP_250024488.1">
    <property type="nucleotide sequence ID" value="NZ_CP097330.1"/>
</dbReference>
<dbReference type="AlphaFoldDB" id="A0AAE9L184"/>
<dbReference type="EMBL" id="CP097330">
    <property type="protein sequence ID" value="URF02685.1"/>
    <property type="molecule type" value="Genomic_DNA"/>
</dbReference>
<gene>
    <name evidence="1" type="ORF">M5D45_08855</name>
</gene>
<dbReference type="Proteomes" id="UP001056132">
    <property type="component" value="Chromosome 1"/>
</dbReference>
<protein>
    <submittedName>
        <fullName evidence="1">Uncharacterized protein</fullName>
    </submittedName>
</protein>
<name>A0AAE9L184_9BURK</name>
<sequence length="115" mass="13097">MNFPDKDEFLRVFGMKPVEEDSSMALCRYRVHSGRSNLELLFSMSAVQESFEVILSCSGQEVMNFVSERAAKVELYRDSSGGGVHVYFEIHGAQAEAVVTFEPEIKCHWWLLRTA</sequence>
<reference evidence="1" key="1">
    <citation type="journal article" date="2022" name="Microbiol. Resour. Announc.">
        <title>Genome Sequence of Cupriavidus campinensis Strain G5, a Member of a Bacterial Consortium Capable of Polyethylene Degradation.</title>
        <authorList>
            <person name="Schneider B."/>
            <person name="Pfeiffer F."/>
            <person name="Dyall-Smith M."/>
            <person name="Kunte H.J."/>
        </authorList>
    </citation>
    <scope>NUCLEOTIDE SEQUENCE</scope>
    <source>
        <strain evidence="1">G5</strain>
    </source>
</reference>
<dbReference type="KEGG" id="ccam:M5D45_08855"/>
<evidence type="ECO:0000313" key="1">
    <source>
        <dbReference type="EMBL" id="URF02685.1"/>
    </source>
</evidence>
<accession>A0AAE9L184</accession>
<organism evidence="1 2">
    <name type="scientific">Cupriavidus campinensis</name>
    <dbReference type="NCBI Taxonomy" id="151783"/>
    <lineage>
        <taxon>Bacteria</taxon>
        <taxon>Pseudomonadati</taxon>
        <taxon>Pseudomonadota</taxon>
        <taxon>Betaproteobacteria</taxon>
        <taxon>Burkholderiales</taxon>
        <taxon>Burkholderiaceae</taxon>
        <taxon>Cupriavidus</taxon>
    </lineage>
</organism>
<proteinExistence type="predicted"/>